<accession>A0A1F6TEH3</accession>
<evidence type="ECO:0000313" key="9">
    <source>
        <dbReference type="EMBL" id="OGI43475.1"/>
    </source>
</evidence>
<evidence type="ECO:0000256" key="5">
    <source>
        <dbReference type="ARBA" id="ARBA00022857"/>
    </source>
</evidence>
<dbReference type="GO" id="GO:0051287">
    <property type="term" value="F:NAD binding"/>
    <property type="evidence" value="ECO:0007669"/>
    <property type="project" value="UniProtKB-ARBA"/>
</dbReference>
<dbReference type="Pfam" id="PF20143">
    <property type="entry name" value="NAD_kinase_C"/>
    <property type="match status" value="1"/>
</dbReference>
<dbReference type="Gene3D" id="3.40.50.10330">
    <property type="entry name" value="Probable inorganic polyphosphate/atp-NAD kinase, domain 1"/>
    <property type="match status" value="1"/>
</dbReference>
<dbReference type="PANTHER" id="PTHR20275">
    <property type="entry name" value="NAD KINASE"/>
    <property type="match status" value="1"/>
</dbReference>
<feature type="binding site" evidence="8">
    <location>
        <position position="158"/>
    </location>
    <ligand>
        <name>NAD(+)</name>
        <dbReference type="ChEBI" id="CHEBI:57540"/>
    </ligand>
</feature>
<dbReference type="Gene3D" id="2.60.200.30">
    <property type="entry name" value="Probable inorganic polyphosphate/atp-NAD kinase, domain 2"/>
    <property type="match status" value="1"/>
</dbReference>
<sequence length="292" mass="31615">MKKTVKTIGLFGKYQDVSIVPHIVRLGEFLRARGLSVLLDENTGGMLERPFAPSRPLAAIGREIDLAIVIGGDGTMLNVARALADSRVPLIGVNLGRLGFLTDIAADNMPEAIGKILDGDFHTEQRLLLAAEIMRKGRIVHTARAFNDVIVNKGELARLIEFETYINGEFVNSTRGDGVIVSSPTGSTAYALSAGGPILHPALPAIVLVPICPHTLSNRPIVVSSDSVIEIVMTGLAANHANVAFDGQSTFALDDNDRIYVRRLDTPVELIHPSGRSHYDVLRTKLHWGEKF</sequence>
<comment type="cofactor">
    <cofactor evidence="8">
        <name>a divalent metal cation</name>
        <dbReference type="ChEBI" id="CHEBI:60240"/>
    </cofactor>
</comment>
<dbReference type="InterPro" id="IPR017438">
    <property type="entry name" value="ATP-NAD_kinase_N"/>
</dbReference>
<dbReference type="EC" id="2.7.1.23" evidence="8"/>
<dbReference type="GO" id="GO:0046872">
    <property type="term" value="F:metal ion binding"/>
    <property type="evidence" value="ECO:0007669"/>
    <property type="project" value="UniProtKB-UniRule"/>
</dbReference>
<feature type="binding site" evidence="8">
    <location>
        <begin position="73"/>
        <end position="74"/>
    </location>
    <ligand>
        <name>NAD(+)</name>
        <dbReference type="ChEBI" id="CHEBI:57540"/>
    </ligand>
</feature>
<name>A0A1F6TEH3_9PROT</name>
<feature type="binding site" evidence="8">
    <location>
        <begin position="147"/>
        <end position="148"/>
    </location>
    <ligand>
        <name>NAD(+)</name>
        <dbReference type="ChEBI" id="CHEBI:57540"/>
    </ligand>
</feature>
<comment type="subcellular location">
    <subcellularLocation>
        <location evidence="8">Cytoplasm</location>
    </subcellularLocation>
</comment>
<gene>
    <name evidence="8" type="primary">nadK</name>
    <name evidence="9" type="ORF">A2V92_01165</name>
</gene>
<dbReference type="InterPro" id="IPR016064">
    <property type="entry name" value="NAD/diacylglycerol_kinase_sf"/>
</dbReference>
<evidence type="ECO:0000256" key="4">
    <source>
        <dbReference type="ARBA" id="ARBA00022840"/>
    </source>
</evidence>
<dbReference type="AlphaFoldDB" id="A0A1F6TEH3"/>
<comment type="caution">
    <text evidence="8">Lacks conserved residue(s) required for the propagation of feature annotation.</text>
</comment>
<feature type="binding site" evidence="8">
    <location>
        <position position="248"/>
    </location>
    <ligand>
        <name>NAD(+)</name>
        <dbReference type="ChEBI" id="CHEBI:57540"/>
    </ligand>
</feature>
<keyword evidence="3 8" id="KW-0418">Kinase</keyword>
<keyword evidence="8" id="KW-0963">Cytoplasm</keyword>
<comment type="catalytic activity">
    <reaction evidence="7 8">
        <text>NAD(+) + ATP = ADP + NADP(+) + H(+)</text>
        <dbReference type="Rhea" id="RHEA:18629"/>
        <dbReference type="ChEBI" id="CHEBI:15378"/>
        <dbReference type="ChEBI" id="CHEBI:30616"/>
        <dbReference type="ChEBI" id="CHEBI:57540"/>
        <dbReference type="ChEBI" id="CHEBI:58349"/>
        <dbReference type="ChEBI" id="CHEBI:456216"/>
        <dbReference type="EC" id="2.7.1.23"/>
    </reaction>
</comment>
<dbReference type="GO" id="GO:0005737">
    <property type="term" value="C:cytoplasm"/>
    <property type="evidence" value="ECO:0007669"/>
    <property type="project" value="UniProtKB-SubCell"/>
</dbReference>
<evidence type="ECO:0000313" key="10">
    <source>
        <dbReference type="Proteomes" id="UP000179344"/>
    </source>
</evidence>
<evidence type="ECO:0000256" key="6">
    <source>
        <dbReference type="ARBA" id="ARBA00023027"/>
    </source>
</evidence>
<keyword evidence="5 8" id="KW-0521">NADP</keyword>
<evidence type="ECO:0000256" key="3">
    <source>
        <dbReference type="ARBA" id="ARBA00022777"/>
    </source>
</evidence>
<dbReference type="InterPro" id="IPR002504">
    <property type="entry name" value="NADK"/>
</dbReference>
<dbReference type="Proteomes" id="UP000179344">
    <property type="component" value="Unassembled WGS sequence"/>
</dbReference>
<dbReference type="GO" id="GO:0019674">
    <property type="term" value="P:NAD+ metabolic process"/>
    <property type="evidence" value="ECO:0007669"/>
    <property type="project" value="InterPro"/>
</dbReference>
<comment type="caution">
    <text evidence="9">The sequence shown here is derived from an EMBL/GenBank/DDBJ whole genome shotgun (WGS) entry which is preliminary data.</text>
</comment>
<protein>
    <recommendedName>
        <fullName evidence="8">NAD kinase</fullName>
        <ecNumber evidence="8">2.7.1.23</ecNumber>
    </recommendedName>
    <alternativeName>
        <fullName evidence="8">ATP-dependent NAD kinase</fullName>
    </alternativeName>
</protein>
<feature type="binding site" evidence="8">
    <location>
        <position position="175"/>
    </location>
    <ligand>
        <name>NAD(+)</name>
        <dbReference type="ChEBI" id="CHEBI:57540"/>
    </ligand>
</feature>
<reference evidence="9 10" key="1">
    <citation type="journal article" date="2016" name="Nat. Commun.">
        <title>Thousands of microbial genomes shed light on interconnected biogeochemical processes in an aquifer system.</title>
        <authorList>
            <person name="Anantharaman K."/>
            <person name="Brown C.T."/>
            <person name="Hug L.A."/>
            <person name="Sharon I."/>
            <person name="Castelle C.J."/>
            <person name="Probst A.J."/>
            <person name="Thomas B.C."/>
            <person name="Singh A."/>
            <person name="Wilkins M.J."/>
            <person name="Karaoz U."/>
            <person name="Brodie E.L."/>
            <person name="Williams K.H."/>
            <person name="Hubbard S.S."/>
            <person name="Banfield J.F."/>
        </authorList>
    </citation>
    <scope>NUCLEOTIDE SEQUENCE [LARGE SCALE GENOMIC DNA]</scope>
</reference>
<comment type="function">
    <text evidence="8">Involved in the regulation of the intracellular balance of NAD and NADP, and is a key enzyme in the biosynthesis of NADP. Catalyzes specifically the phosphorylation on 2'-hydroxyl of the adenosine moiety of NAD to yield NADP.</text>
</comment>
<dbReference type="FunFam" id="2.60.200.30:FF:000009">
    <property type="entry name" value="Poly(P)/ATP NAD kinase"/>
    <property type="match status" value="1"/>
</dbReference>
<dbReference type="PANTHER" id="PTHR20275:SF0">
    <property type="entry name" value="NAD KINASE"/>
    <property type="match status" value="1"/>
</dbReference>
<dbReference type="HAMAP" id="MF_00361">
    <property type="entry name" value="NAD_kinase"/>
    <property type="match status" value="1"/>
</dbReference>
<dbReference type="Pfam" id="PF01513">
    <property type="entry name" value="NAD_kinase"/>
    <property type="match status" value="1"/>
</dbReference>
<organism evidence="9 10">
    <name type="scientific">Candidatus Muproteobacteria bacterium RBG_16_65_31</name>
    <dbReference type="NCBI Taxonomy" id="1817759"/>
    <lineage>
        <taxon>Bacteria</taxon>
        <taxon>Pseudomonadati</taxon>
        <taxon>Pseudomonadota</taxon>
        <taxon>Candidatus Muproteobacteria</taxon>
    </lineage>
</organism>
<dbReference type="GO" id="GO:0005524">
    <property type="term" value="F:ATP binding"/>
    <property type="evidence" value="ECO:0007669"/>
    <property type="project" value="UniProtKB-KW"/>
</dbReference>
<dbReference type="SUPFAM" id="SSF111331">
    <property type="entry name" value="NAD kinase/diacylglycerol kinase-like"/>
    <property type="match status" value="1"/>
</dbReference>
<feature type="binding site" evidence="8">
    <location>
        <begin position="188"/>
        <end position="193"/>
    </location>
    <ligand>
        <name>NAD(+)</name>
        <dbReference type="ChEBI" id="CHEBI:57540"/>
    </ligand>
</feature>
<evidence type="ECO:0000256" key="8">
    <source>
        <dbReference type="HAMAP-Rule" id="MF_00361"/>
    </source>
</evidence>
<evidence type="ECO:0000256" key="2">
    <source>
        <dbReference type="ARBA" id="ARBA00022741"/>
    </source>
</evidence>
<keyword evidence="6 8" id="KW-0520">NAD</keyword>
<keyword evidence="4 8" id="KW-0067">ATP-binding</keyword>
<dbReference type="EMBL" id="MFST01000116">
    <property type="protein sequence ID" value="OGI43475.1"/>
    <property type="molecule type" value="Genomic_DNA"/>
</dbReference>
<keyword evidence="1 8" id="KW-0808">Transferase</keyword>
<feature type="active site" description="Proton acceptor" evidence="8">
    <location>
        <position position="73"/>
    </location>
</feature>
<dbReference type="NCBIfam" id="NF002306">
    <property type="entry name" value="PRK01231.1"/>
    <property type="match status" value="1"/>
</dbReference>
<evidence type="ECO:0000256" key="1">
    <source>
        <dbReference type="ARBA" id="ARBA00022679"/>
    </source>
</evidence>
<comment type="similarity">
    <text evidence="8">Belongs to the NAD kinase family.</text>
</comment>
<evidence type="ECO:0000256" key="7">
    <source>
        <dbReference type="ARBA" id="ARBA00047925"/>
    </source>
</evidence>
<feature type="binding site" evidence="8">
    <location>
        <position position="177"/>
    </location>
    <ligand>
        <name>NAD(+)</name>
        <dbReference type="ChEBI" id="CHEBI:57540"/>
    </ligand>
</feature>
<dbReference type="GO" id="GO:0003951">
    <property type="term" value="F:NAD+ kinase activity"/>
    <property type="evidence" value="ECO:0007669"/>
    <property type="project" value="UniProtKB-UniRule"/>
</dbReference>
<proteinExistence type="inferred from homology"/>
<dbReference type="InterPro" id="IPR017437">
    <property type="entry name" value="ATP-NAD_kinase_PpnK-typ_C"/>
</dbReference>
<dbReference type="GO" id="GO:0006741">
    <property type="term" value="P:NADP+ biosynthetic process"/>
    <property type="evidence" value="ECO:0007669"/>
    <property type="project" value="UniProtKB-UniRule"/>
</dbReference>
<keyword evidence="2 8" id="KW-0547">Nucleotide-binding</keyword>